<evidence type="ECO:0000313" key="3">
    <source>
        <dbReference type="Proteomes" id="UP000693946"/>
    </source>
</evidence>
<gene>
    <name evidence="2" type="ORF">JOB18_024679</name>
</gene>
<evidence type="ECO:0000313" key="2">
    <source>
        <dbReference type="EMBL" id="KAG7460403.1"/>
    </source>
</evidence>
<dbReference type="AlphaFoldDB" id="A0AAV6PFN1"/>
<feature type="compositionally biased region" description="Acidic residues" evidence="1">
    <location>
        <begin position="367"/>
        <end position="383"/>
    </location>
</feature>
<dbReference type="Proteomes" id="UP000693946">
    <property type="component" value="Unassembled WGS sequence"/>
</dbReference>
<feature type="compositionally biased region" description="Polar residues" evidence="1">
    <location>
        <begin position="1"/>
        <end position="24"/>
    </location>
</feature>
<feature type="region of interest" description="Disordered" evidence="1">
    <location>
        <begin position="1"/>
        <end position="103"/>
    </location>
</feature>
<feature type="region of interest" description="Disordered" evidence="1">
    <location>
        <begin position="308"/>
        <end position="339"/>
    </location>
</feature>
<dbReference type="EMBL" id="JAGKHQ010001173">
    <property type="protein sequence ID" value="KAG7460403.1"/>
    <property type="molecule type" value="Genomic_DNA"/>
</dbReference>
<name>A0AAV6PFN1_SOLSE</name>
<evidence type="ECO:0000256" key="1">
    <source>
        <dbReference type="SAM" id="MobiDB-lite"/>
    </source>
</evidence>
<accession>A0AAV6PFN1</accession>
<proteinExistence type="predicted"/>
<sequence>MMDVSQPTQEVTSGTQDDVCNTENGLKADVEPSKDEEEPAKHKEEPQGTGRESDQMQDSNEEGEEPAAAESESQEEKEELPMMECESNQMQNTSEEGEEPISSAKLIRKVIYKVRAPTHEGEELKYVSDFIPNIVYDLYEEAGSASYQTQSVKVKPLSYMREEPVAAGSGSYQTQSGKVEPLKYTWVEPVVSGSGRYQTQGVKIEPVKYKCEESVATGSGSDQTQGVKIEPVKYKWEESVATGSDGDQTQGVKIEPPVKYKWEESVATGSGSDQTQGVKIEPVKYKWEESVATGSGSDQIVEHVINCKEEPEVTGDENNQTPNGNVKHEGEEPETSESEALICDIMKTIEDFGNMKLCLPDLSSFDDSPDITQEEEKEDEEEEPKIRVTWRYRVTGNESNVSIKAPIHEKKEEPLTTGSESSQIENTNIKPKHEEEHKYMWEGPVATGCDSNRMQKTKIIKTLKHEDELRYTAKLISKVMYTKREGPQTTGSESSQTQISNIKTLNPEEKTYVSTFVPEIVYDLYGEAGSDSGQRQLQSVNKIPRKNVWEESMASGSVSKQQRQLCGWKEKELKHLRYEKEEPLTMKHLRYEKEEPLTMKHLSYEKEEPLTMKHLSYKKEEPLTMKHSRQEKKEEAAKMKPAIHMEVDQPKSSGSGGEGAGHFRFDDRLTALTCDIVNTIDDFCNMKLSFPDLSCFDSSPDGSQEEEPKADVTWSLGKATGSDSNTIIKVPMYERREEALSTGSVRYQTQNVFQRVPKHVRVVEPVVAGSERKLIQSVRIKAPKHVQEEEEGEGDKGEKEVEKEEEDKEEEEEEEEVVVEPLLQLHQIHFQRLRGQHRHPIAYIGVLYVIVNMWLGLGTLDEVNAEYGLSHERVVATVTDNGSSFVKAFKELNISAVCVDEESQNDGEDLSFIAIEENETGIIYQLICDARAIL</sequence>
<feature type="compositionally biased region" description="Basic and acidic residues" evidence="1">
    <location>
        <begin position="26"/>
        <end position="54"/>
    </location>
</feature>
<feature type="compositionally biased region" description="Acidic residues" evidence="1">
    <location>
        <begin position="803"/>
        <end position="816"/>
    </location>
</feature>
<organism evidence="2 3">
    <name type="scientific">Solea senegalensis</name>
    <name type="common">Senegalese sole</name>
    <dbReference type="NCBI Taxonomy" id="28829"/>
    <lineage>
        <taxon>Eukaryota</taxon>
        <taxon>Metazoa</taxon>
        <taxon>Chordata</taxon>
        <taxon>Craniata</taxon>
        <taxon>Vertebrata</taxon>
        <taxon>Euteleostomi</taxon>
        <taxon>Actinopterygii</taxon>
        <taxon>Neopterygii</taxon>
        <taxon>Teleostei</taxon>
        <taxon>Neoteleostei</taxon>
        <taxon>Acanthomorphata</taxon>
        <taxon>Carangaria</taxon>
        <taxon>Pleuronectiformes</taxon>
        <taxon>Pleuronectoidei</taxon>
        <taxon>Soleidae</taxon>
        <taxon>Solea</taxon>
    </lineage>
</organism>
<protein>
    <submittedName>
        <fullName evidence="2">Uncharacterized protein</fullName>
    </submittedName>
</protein>
<feature type="compositionally biased region" description="Acidic residues" evidence="1">
    <location>
        <begin position="59"/>
        <end position="78"/>
    </location>
</feature>
<feature type="region of interest" description="Disordered" evidence="1">
    <location>
        <begin position="362"/>
        <end position="384"/>
    </location>
</feature>
<keyword evidence="3" id="KW-1185">Reference proteome</keyword>
<comment type="caution">
    <text evidence="2">The sequence shown here is derived from an EMBL/GenBank/DDBJ whole genome shotgun (WGS) entry which is preliminary data.</text>
</comment>
<reference evidence="2 3" key="1">
    <citation type="journal article" date="2021" name="Sci. Rep.">
        <title>Chromosome anchoring in Senegalese sole (Solea senegalensis) reveals sex-associated markers and genome rearrangements in flatfish.</title>
        <authorList>
            <person name="Guerrero-Cozar I."/>
            <person name="Gomez-Garrido J."/>
            <person name="Berbel C."/>
            <person name="Martinez-Blanch J.F."/>
            <person name="Alioto T."/>
            <person name="Claros M.G."/>
            <person name="Gagnaire P.A."/>
            <person name="Manchado M."/>
        </authorList>
    </citation>
    <scope>NUCLEOTIDE SEQUENCE [LARGE SCALE GENOMIC DNA]</scope>
    <source>
        <strain evidence="2">Sse05_10M</strain>
    </source>
</reference>
<feature type="region of interest" description="Disordered" evidence="1">
    <location>
        <begin position="779"/>
        <end position="816"/>
    </location>
</feature>